<keyword evidence="1" id="KW-0812">Transmembrane</keyword>
<feature type="domain" description="PDZ" evidence="2">
    <location>
        <begin position="240"/>
        <end position="307"/>
    </location>
</feature>
<keyword evidence="4" id="KW-1185">Reference proteome</keyword>
<dbReference type="EMBL" id="JAUSSU010000002">
    <property type="protein sequence ID" value="MDQ0111810.1"/>
    <property type="molecule type" value="Genomic_DNA"/>
</dbReference>
<evidence type="ECO:0000256" key="1">
    <source>
        <dbReference type="SAM" id="Phobius"/>
    </source>
</evidence>
<dbReference type="SUPFAM" id="SSF50156">
    <property type="entry name" value="PDZ domain-like"/>
    <property type="match status" value="1"/>
</dbReference>
<organism evidence="3 4">
    <name type="scientific">Paenibacillus harenae</name>
    <dbReference type="NCBI Taxonomy" id="306543"/>
    <lineage>
        <taxon>Bacteria</taxon>
        <taxon>Bacillati</taxon>
        <taxon>Bacillota</taxon>
        <taxon>Bacilli</taxon>
        <taxon>Bacillales</taxon>
        <taxon>Paenibacillaceae</taxon>
        <taxon>Paenibacillus</taxon>
    </lineage>
</organism>
<dbReference type="RefSeq" id="WP_307202050.1">
    <property type="nucleotide sequence ID" value="NZ_JAUSSU010000002.1"/>
</dbReference>
<dbReference type="Gene3D" id="2.30.42.10">
    <property type="match status" value="1"/>
</dbReference>
<feature type="transmembrane region" description="Helical" evidence="1">
    <location>
        <begin position="84"/>
        <end position="108"/>
    </location>
</feature>
<keyword evidence="1" id="KW-1133">Transmembrane helix</keyword>
<dbReference type="InterPro" id="IPR001478">
    <property type="entry name" value="PDZ"/>
</dbReference>
<evidence type="ECO:0000313" key="4">
    <source>
        <dbReference type="Proteomes" id="UP001229346"/>
    </source>
</evidence>
<feature type="transmembrane region" description="Helical" evidence="1">
    <location>
        <begin position="7"/>
        <end position="27"/>
    </location>
</feature>
<feature type="transmembrane region" description="Helical" evidence="1">
    <location>
        <begin position="153"/>
        <end position="172"/>
    </location>
</feature>
<protein>
    <submittedName>
        <fullName evidence="3">PDZ domain-containing protein</fullName>
    </submittedName>
</protein>
<dbReference type="InterPro" id="IPR020568">
    <property type="entry name" value="Ribosomal_Su5_D2-typ_SF"/>
</dbReference>
<dbReference type="InterPro" id="IPR014721">
    <property type="entry name" value="Ribsml_uS5_D2-typ_fold_subgr"/>
</dbReference>
<keyword evidence="1" id="KW-0472">Membrane</keyword>
<name>A0ABT9TWR4_PAEHA</name>
<dbReference type="InterPro" id="IPR008269">
    <property type="entry name" value="Lon_proteolytic"/>
</dbReference>
<dbReference type="Proteomes" id="UP001229346">
    <property type="component" value="Unassembled WGS sequence"/>
</dbReference>
<dbReference type="PROSITE" id="PS50106">
    <property type="entry name" value="PDZ"/>
    <property type="match status" value="1"/>
</dbReference>
<feature type="transmembrane region" description="Helical" evidence="1">
    <location>
        <begin position="47"/>
        <end position="72"/>
    </location>
</feature>
<gene>
    <name evidence="3" type="ORF">J2T15_001243</name>
</gene>
<evidence type="ECO:0000313" key="3">
    <source>
        <dbReference type="EMBL" id="MDQ0111810.1"/>
    </source>
</evidence>
<dbReference type="InterPro" id="IPR036034">
    <property type="entry name" value="PDZ_sf"/>
</dbReference>
<accession>A0ABT9TWR4</accession>
<sequence length="477" mass="51179">MGKHRNYYVIGLVVSLVYLAAAELIWLPAPLKTSAGMEWIEMIDWLLMLLALPPLLWAAGAALGIVALRKAYAGQSNRSRRNKLAYVLLYILKQAVIAVSLCVAGIALFDSEKLMLILLFIGISALLVVLDMLLSEMFDWDLIGKPRFPKRTVLLWMGIAIVLALLVSPTGYNVTYPGMTLNMNRYAHVENGTAGGTINGVLVFERPAVPMDWVYGKLFPQYRFEPIPEDEPPLTESYSQVVMMKTDANSVAAAIAMEKAGIGKGVTADGVRIVAIVSGSPVEGLLQAGDVIHRLNDRAVQSLDDMTGYMGDAIKPGDTVTLSIDREGETLRIDAPTRAADDDNNRTVFGISVQTNVKLDIPRSIDYKRYLAHIGGPSHGAMLTLAIIDQLTPGGVTGGLQVAGTGTIEPDGSVGLVGGIPQKAYAVSRTDADVFFVPAASAEDARAAAPALNIVPVRTIDEVLGWLAEHGSRLQGS</sequence>
<comment type="caution">
    <text evidence="3">The sequence shown here is derived from an EMBL/GenBank/DDBJ whole genome shotgun (WGS) entry which is preliminary data.</text>
</comment>
<reference evidence="3 4" key="1">
    <citation type="submission" date="2023-07" db="EMBL/GenBank/DDBJ databases">
        <title>Sorghum-associated microbial communities from plants grown in Nebraska, USA.</title>
        <authorList>
            <person name="Schachtman D."/>
        </authorList>
    </citation>
    <scope>NUCLEOTIDE SEQUENCE [LARGE SCALE GENOMIC DNA]</scope>
    <source>
        <strain evidence="3 4">CC482</strain>
    </source>
</reference>
<dbReference type="Gene3D" id="3.30.230.10">
    <property type="match status" value="1"/>
</dbReference>
<evidence type="ECO:0000259" key="2">
    <source>
        <dbReference type="PROSITE" id="PS50106"/>
    </source>
</evidence>
<dbReference type="Pfam" id="PF13180">
    <property type="entry name" value="PDZ_2"/>
    <property type="match status" value="1"/>
</dbReference>
<dbReference type="Pfam" id="PF05362">
    <property type="entry name" value="Lon_C"/>
    <property type="match status" value="1"/>
</dbReference>
<proteinExistence type="predicted"/>
<feature type="transmembrane region" description="Helical" evidence="1">
    <location>
        <begin position="114"/>
        <end position="133"/>
    </location>
</feature>
<dbReference type="SUPFAM" id="SSF54211">
    <property type="entry name" value="Ribosomal protein S5 domain 2-like"/>
    <property type="match status" value="1"/>
</dbReference>